<dbReference type="Gene3D" id="3.90.25.10">
    <property type="entry name" value="UDP-galactose 4-epimerase, domain 1"/>
    <property type="match status" value="1"/>
</dbReference>
<dbReference type="Proteomes" id="UP000772618">
    <property type="component" value="Unassembled WGS sequence"/>
</dbReference>
<evidence type="ECO:0000313" key="2">
    <source>
        <dbReference type="EMBL" id="MBT1701971.1"/>
    </source>
</evidence>
<protein>
    <submittedName>
        <fullName evidence="2">NAD(P)H-binding protein</fullName>
    </submittedName>
</protein>
<feature type="domain" description="NmrA-like" evidence="1">
    <location>
        <begin position="3"/>
        <end position="258"/>
    </location>
</feature>
<dbReference type="Gene3D" id="3.40.50.720">
    <property type="entry name" value="NAD(P)-binding Rossmann-like Domain"/>
    <property type="match status" value="1"/>
</dbReference>
<dbReference type="InterPro" id="IPR051604">
    <property type="entry name" value="Ergot_Alk_Oxidoreductase"/>
</dbReference>
<comment type="caution">
    <text evidence="2">The sequence shown here is derived from an EMBL/GenBank/DDBJ whole genome shotgun (WGS) entry which is preliminary data.</text>
</comment>
<reference evidence="2 3" key="1">
    <citation type="submission" date="2021-05" db="EMBL/GenBank/DDBJ databases">
        <title>A Polyphasic approach of four new species of the genus Ohtaekwangia: Ohtaekwangia histidinii sp. nov., Ohtaekwangia cretensis sp. nov., Ohtaekwangia indiensis sp. nov., Ohtaekwangia reichenbachii sp. nov. from diverse environment.</title>
        <authorList>
            <person name="Octaviana S."/>
        </authorList>
    </citation>
    <scope>NUCLEOTIDE SEQUENCE [LARGE SCALE GENOMIC DNA]</scope>
    <source>
        <strain evidence="2 3">PWU20</strain>
    </source>
</reference>
<dbReference type="PANTHER" id="PTHR43162">
    <property type="match status" value="1"/>
</dbReference>
<name>A0ABS5VPM2_9BACT</name>
<gene>
    <name evidence="2" type="ORF">KK060_01690</name>
</gene>
<organism evidence="2 3">
    <name type="scientific">Chryseosolibacter indicus</name>
    <dbReference type="NCBI Taxonomy" id="2782351"/>
    <lineage>
        <taxon>Bacteria</taxon>
        <taxon>Pseudomonadati</taxon>
        <taxon>Bacteroidota</taxon>
        <taxon>Cytophagia</taxon>
        <taxon>Cytophagales</taxon>
        <taxon>Chryseotaleaceae</taxon>
        <taxon>Chryseosolibacter</taxon>
    </lineage>
</organism>
<dbReference type="InterPro" id="IPR036291">
    <property type="entry name" value="NAD(P)-bd_dom_sf"/>
</dbReference>
<proteinExistence type="predicted"/>
<accession>A0ABS5VPM2</accession>
<evidence type="ECO:0000259" key="1">
    <source>
        <dbReference type="Pfam" id="PF05368"/>
    </source>
</evidence>
<dbReference type="EMBL" id="JAHESD010000003">
    <property type="protein sequence ID" value="MBT1701971.1"/>
    <property type="molecule type" value="Genomic_DNA"/>
</dbReference>
<dbReference type="RefSeq" id="WP_254151666.1">
    <property type="nucleotide sequence ID" value="NZ_JAHESD010000003.1"/>
</dbReference>
<keyword evidence="3" id="KW-1185">Reference proteome</keyword>
<sequence>MKKYVITGSIGHISKPIVQELVKHNKEVSVITSNVDRLGEIEKLGAKALIGSVHDSSFVKAAFKDADVIYTMIPPIWQTSNWRASQDEVAKNYEEAIKASSAQYVVNLSSIGADVGSGVGPVDGVAAFEKKLNALPVKVKHLRPSYFFYNFFAQLGMTKGAGILGGNFGDTEKLFLVHTNDIAEAATEELLNLNFKGNSVRYVIGDERSGEEIADVLGRAVGKPLKWVVFTDEQQKQGLLHAGLSETHAENFTQMGKAMREGIMQADARRNKPVFSKTKLEDFAKEFASVYNQ</sequence>
<evidence type="ECO:0000313" key="3">
    <source>
        <dbReference type="Proteomes" id="UP000772618"/>
    </source>
</evidence>
<dbReference type="Pfam" id="PF05368">
    <property type="entry name" value="NmrA"/>
    <property type="match status" value="1"/>
</dbReference>
<dbReference type="PANTHER" id="PTHR43162:SF1">
    <property type="entry name" value="PRESTALK A DIFFERENTIATION PROTEIN A"/>
    <property type="match status" value="1"/>
</dbReference>
<dbReference type="SUPFAM" id="SSF51735">
    <property type="entry name" value="NAD(P)-binding Rossmann-fold domains"/>
    <property type="match status" value="1"/>
</dbReference>
<dbReference type="InterPro" id="IPR008030">
    <property type="entry name" value="NmrA-like"/>
</dbReference>